<dbReference type="SUPFAM" id="SSF52402">
    <property type="entry name" value="Adenine nucleotide alpha hydrolases-like"/>
    <property type="match status" value="1"/>
</dbReference>
<dbReference type="PANTHER" id="PTHR11933">
    <property type="entry name" value="TRNA 5-METHYLAMINOMETHYL-2-THIOURIDYLATE -METHYLTRANSFERASE"/>
    <property type="match status" value="1"/>
</dbReference>
<dbReference type="InterPro" id="IPR020536">
    <property type="entry name" value="ThiI_AANH"/>
</dbReference>
<protein>
    <submittedName>
        <fullName evidence="5">DUF814 domain-containing protein</fullName>
    </submittedName>
</protein>
<sequence length="335" mass="37261">MKPKENKVRGLGLCSGGLDSMLAAVILRHQGIDVEWISFETPFFSADKARKAADLLGIALTICNITDRYLPMLAAPPCGYGQHMNPCMDCHALMFRIAGEWMDANGFDFLFSGEVLGQRPFSQTRPSLRYVEKHSGRDGYIVRPLSARLLDETIPEKNGWIDRSRLMAISGRSRKEQMALAEQFGIQHYPSPAGGCLLTDKGYSDRLRDIFAHQKVYRESELHLLRYGRHFRLSAATRLVVGRTRDENEELIRHVDPSFDVVLKTQGIPGPTAVLPGFSEDAAMLRLAASICAGYTKADRSQMVSVLASGAGYKEILSVFPRPPQEVRDRMIGGS</sequence>
<keyword evidence="1" id="KW-0547">Nucleotide-binding</keyword>
<dbReference type="InterPro" id="IPR014729">
    <property type="entry name" value="Rossmann-like_a/b/a_fold"/>
</dbReference>
<dbReference type="Pfam" id="PF02568">
    <property type="entry name" value="ThiI"/>
    <property type="match status" value="1"/>
</dbReference>
<dbReference type="Pfam" id="PF18297">
    <property type="entry name" value="NFACT-R_2"/>
    <property type="match status" value="1"/>
</dbReference>
<name>A0A7C4W1H6_9BACT</name>
<dbReference type="PANTHER" id="PTHR11933:SF6">
    <property type="entry name" value="THIL AANH DOMAIN-CONTAINING PROTEIN"/>
    <property type="match status" value="1"/>
</dbReference>
<evidence type="ECO:0000256" key="2">
    <source>
        <dbReference type="ARBA" id="ARBA00022840"/>
    </source>
</evidence>
<evidence type="ECO:0000259" key="4">
    <source>
        <dbReference type="Pfam" id="PF18297"/>
    </source>
</evidence>
<dbReference type="GO" id="GO:0005524">
    <property type="term" value="F:ATP binding"/>
    <property type="evidence" value="ECO:0007669"/>
    <property type="project" value="UniProtKB-KW"/>
</dbReference>
<dbReference type="GO" id="GO:0004810">
    <property type="term" value="F:CCA tRNA nucleotidyltransferase activity"/>
    <property type="evidence" value="ECO:0007669"/>
    <property type="project" value="InterPro"/>
</dbReference>
<dbReference type="InterPro" id="IPR059101">
    <property type="entry name" value="NFACT-R_2"/>
</dbReference>
<gene>
    <name evidence="5" type="ORF">ENS29_13565</name>
</gene>
<keyword evidence="2" id="KW-0067">ATP-binding</keyword>
<evidence type="ECO:0000313" key="5">
    <source>
        <dbReference type="EMBL" id="HGU33858.1"/>
    </source>
</evidence>
<comment type="caution">
    <text evidence="5">The sequence shown here is derived from an EMBL/GenBank/DDBJ whole genome shotgun (WGS) entry which is preliminary data.</text>
</comment>
<dbReference type="EMBL" id="DSUH01000312">
    <property type="protein sequence ID" value="HGU33858.1"/>
    <property type="molecule type" value="Genomic_DNA"/>
</dbReference>
<reference evidence="5" key="1">
    <citation type="journal article" date="2020" name="mSystems">
        <title>Genome- and Community-Level Interaction Insights into Carbon Utilization and Element Cycling Functions of Hydrothermarchaeota in Hydrothermal Sediment.</title>
        <authorList>
            <person name="Zhou Z."/>
            <person name="Liu Y."/>
            <person name="Xu W."/>
            <person name="Pan J."/>
            <person name="Luo Z.H."/>
            <person name="Li M."/>
        </authorList>
    </citation>
    <scope>NUCLEOTIDE SEQUENCE [LARGE SCALE GENOMIC DNA]</scope>
    <source>
        <strain evidence="5">SpSt-477</strain>
    </source>
</reference>
<dbReference type="Gene3D" id="3.40.50.620">
    <property type="entry name" value="HUPs"/>
    <property type="match status" value="1"/>
</dbReference>
<feature type="domain" description="NFACT protein RNA binding" evidence="4">
    <location>
        <begin position="228"/>
        <end position="327"/>
    </location>
</feature>
<accession>A0A7C4W1H6</accession>
<evidence type="ECO:0000256" key="1">
    <source>
        <dbReference type="ARBA" id="ARBA00022741"/>
    </source>
</evidence>
<organism evidence="5">
    <name type="scientific">Desulfatirhabdium butyrativorans</name>
    <dbReference type="NCBI Taxonomy" id="340467"/>
    <lineage>
        <taxon>Bacteria</taxon>
        <taxon>Pseudomonadati</taxon>
        <taxon>Thermodesulfobacteriota</taxon>
        <taxon>Desulfobacteria</taxon>
        <taxon>Desulfobacterales</taxon>
        <taxon>Desulfatirhabdiaceae</taxon>
        <taxon>Desulfatirhabdium</taxon>
    </lineage>
</organism>
<proteinExistence type="predicted"/>
<dbReference type="AlphaFoldDB" id="A0A7C4W1H6"/>
<feature type="domain" description="Thil AANH" evidence="3">
    <location>
        <begin position="9"/>
        <end position="145"/>
    </location>
</feature>
<evidence type="ECO:0000259" key="3">
    <source>
        <dbReference type="Pfam" id="PF02568"/>
    </source>
</evidence>